<organism evidence="2 3">
    <name type="scientific">Thermoproteota archaeon</name>
    <dbReference type="NCBI Taxonomy" id="2056631"/>
    <lineage>
        <taxon>Archaea</taxon>
        <taxon>Thermoproteota</taxon>
    </lineage>
</organism>
<dbReference type="NCBIfam" id="NF011470">
    <property type="entry name" value="PRK14887.1"/>
    <property type="match status" value="1"/>
</dbReference>
<protein>
    <recommendedName>
        <fullName evidence="4">KEOPS complex subunit</fullName>
    </recommendedName>
</protein>
<reference evidence="2 3" key="1">
    <citation type="journal article" date="2019" name="Nat. Microbiol.">
        <title>Expanding anaerobic alkane metabolism in the domain of Archaea.</title>
        <authorList>
            <person name="Wang Y."/>
            <person name="Wegener G."/>
            <person name="Hou J."/>
            <person name="Wang F."/>
            <person name="Xiao X."/>
        </authorList>
    </citation>
    <scope>NUCLEOTIDE SEQUENCE [LARGE SCALE GENOMIC DNA]</scope>
    <source>
        <strain evidence="2">WYZ-LMO10</strain>
    </source>
</reference>
<evidence type="ECO:0000313" key="2">
    <source>
        <dbReference type="EMBL" id="TDA39947.1"/>
    </source>
</evidence>
<comment type="similarity">
    <text evidence="1">Belongs to the CTAG/PCC1 family.</text>
</comment>
<evidence type="ECO:0008006" key="4">
    <source>
        <dbReference type="Google" id="ProtNLM"/>
    </source>
</evidence>
<sequence>MLTEILIRREYPSSSVAESIKNSLQPDNVDAPVGTTIELILDKTSLLIKVSSKDDIPSFLRTVDDLLVCLQAAETTLHELGLEGSPRTSDG</sequence>
<dbReference type="Pfam" id="PF09341">
    <property type="entry name" value="Pcc1"/>
    <property type="match status" value="1"/>
</dbReference>
<dbReference type="AlphaFoldDB" id="A0A523BG80"/>
<accession>A0A523BG80</accession>
<gene>
    <name evidence="2" type="ORF">DSO08_00845</name>
</gene>
<evidence type="ECO:0000313" key="3">
    <source>
        <dbReference type="Proteomes" id="UP000315399"/>
    </source>
</evidence>
<dbReference type="EMBL" id="QNVH01000004">
    <property type="protein sequence ID" value="TDA39947.1"/>
    <property type="molecule type" value="Genomic_DNA"/>
</dbReference>
<dbReference type="Proteomes" id="UP000315399">
    <property type="component" value="Unassembled WGS sequence"/>
</dbReference>
<evidence type="ECO:0000256" key="1">
    <source>
        <dbReference type="ARBA" id="ARBA00007073"/>
    </source>
</evidence>
<proteinExistence type="inferred from homology"/>
<name>A0A523BG80_9CREN</name>
<comment type="caution">
    <text evidence="2">The sequence shown here is derived from an EMBL/GenBank/DDBJ whole genome shotgun (WGS) entry which is preliminary data.</text>
</comment>
<dbReference type="InterPro" id="IPR015419">
    <property type="entry name" value="CTAG/Pcc1"/>
</dbReference>